<name>A0ABQ2B4B5_9MICO</name>
<feature type="region of interest" description="Disordered" evidence="9">
    <location>
        <begin position="413"/>
        <end position="434"/>
    </location>
</feature>
<keyword evidence="4" id="KW-0808">Transferase</keyword>
<keyword evidence="5" id="KW-0547">Nucleotide-binding</keyword>
<keyword evidence="3" id="KW-0597">Phosphoprotein</keyword>
<evidence type="ECO:0000256" key="9">
    <source>
        <dbReference type="SAM" id="MobiDB-lite"/>
    </source>
</evidence>
<dbReference type="InterPro" id="IPR003594">
    <property type="entry name" value="HATPase_dom"/>
</dbReference>
<keyword evidence="7" id="KW-0067">ATP-binding</keyword>
<dbReference type="EMBL" id="BMDG01000001">
    <property type="protein sequence ID" value="GGI04836.1"/>
    <property type="molecule type" value="Genomic_DNA"/>
</dbReference>
<gene>
    <name evidence="13" type="ORF">GCM10007368_03150</name>
</gene>
<evidence type="ECO:0000256" key="10">
    <source>
        <dbReference type="SAM" id="Phobius"/>
    </source>
</evidence>
<keyword evidence="6" id="KW-0418">Kinase</keyword>
<evidence type="ECO:0000259" key="12">
    <source>
        <dbReference type="Pfam" id="PF07730"/>
    </source>
</evidence>
<dbReference type="Pfam" id="PF02518">
    <property type="entry name" value="HATPase_c"/>
    <property type="match status" value="1"/>
</dbReference>
<keyword evidence="14" id="KW-1185">Reference proteome</keyword>
<dbReference type="Proteomes" id="UP000632535">
    <property type="component" value="Unassembled WGS sequence"/>
</dbReference>
<comment type="caution">
    <text evidence="13">The sequence shown here is derived from an EMBL/GenBank/DDBJ whole genome shotgun (WGS) entry which is preliminary data.</text>
</comment>
<evidence type="ECO:0000256" key="3">
    <source>
        <dbReference type="ARBA" id="ARBA00022553"/>
    </source>
</evidence>
<dbReference type="Pfam" id="PF07730">
    <property type="entry name" value="HisKA_3"/>
    <property type="match status" value="1"/>
</dbReference>
<feature type="transmembrane region" description="Helical" evidence="10">
    <location>
        <begin position="21"/>
        <end position="44"/>
    </location>
</feature>
<evidence type="ECO:0000256" key="5">
    <source>
        <dbReference type="ARBA" id="ARBA00022741"/>
    </source>
</evidence>
<evidence type="ECO:0000256" key="8">
    <source>
        <dbReference type="ARBA" id="ARBA00023012"/>
    </source>
</evidence>
<feature type="transmembrane region" description="Helical" evidence="10">
    <location>
        <begin position="166"/>
        <end position="188"/>
    </location>
</feature>
<dbReference type="InterPro" id="IPR011712">
    <property type="entry name" value="Sig_transdc_His_kin_sub3_dim/P"/>
</dbReference>
<dbReference type="CDD" id="cd16917">
    <property type="entry name" value="HATPase_UhpB-NarQ-NarX-like"/>
    <property type="match status" value="1"/>
</dbReference>
<dbReference type="PANTHER" id="PTHR24421">
    <property type="entry name" value="NITRATE/NITRITE SENSOR PROTEIN NARX-RELATED"/>
    <property type="match status" value="1"/>
</dbReference>
<dbReference type="Gene3D" id="3.30.565.10">
    <property type="entry name" value="Histidine kinase-like ATPase, C-terminal domain"/>
    <property type="match status" value="1"/>
</dbReference>
<dbReference type="InterPro" id="IPR050482">
    <property type="entry name" value="Sensor_HK_TwoCompSys"/>
</dbReference>
<feature type="transmembrane region" description="Helical" evidence="10">
    <location>
        <begin position="133"/>
        <end position="154"/>
    </location>
</feature>
<evidence type="ECO:0000259" key="11">
    <source>
        <dbReference type="Pfam" id="PF02518"/>
    </source>
</evidence>
<evidence type="ECO:0000256" key="4">
    <source>
        <dbReference type="ARBA" id="ARBA00022679"/>
    </source>
</evidence>
<evidence type="ECO:0000313" key="14">
    <source>
        <dbReference type="Proteomes" id="UP000632535"/>
    </source>
</evidence>
<dbReference type="EC" id="2.7.13.3" evidence="2"/>
<feature type="transmembrane region" description="Helical" evidence="10">
    <location>
        <begin position="50"/>
        <end position="73"/>
    </location>
</feature>
<evidence type="ECO:0000313" key="13">
    <source>
        <dbReference type="EMBL" id="GGI04836.1"/>
    </source>
</evidence>
<comment type="catalytic activity">
    <reaction evidence="1">
        <text>ATP + protein L-histidine = ADP + protein N-phospho-L-histidine.</text>
        <dbReference type="EC" id="2.7.13.3"/>
    </reaction>
</comment>
<organism evidence="13 14">
    <name type="scientific">Isoptericola cucumis</name>
    <dbReference type="NCBI Taxonomy" id="1776856"/>
    <lineage>
        <taxon>Bacteria</taxon>
        <taxon>Bacillati</taxon>
        <taxon>Actinomycetota</taxon>
        <taxon>Actinomycetes</taxon>
        <taxon>Micrococcales</taxon>
        <taxon>Promicromonosporaceae</taxon>
        <taxon>Isoptericola</taxon>
    </lineage>
</organism>
<proteinExistence type="predicted"/>
<accession>A0ABQ2B4B5</accession>
<feature type="domain" description="Signal transduction histidine kinase subgroup 3 dimerisation and phosphoacceptor" evidence="12">
    <location>
        <begin position="219"/>
        <end position="284"/>
    </location>
</feature>
<evidence type="ECO:0000256" key="2">
    <source>
        <dbReference type="ARBA" id="ARBA00012438"/>
    </source>
</evidence>
<dbReference type="InterPro" id="IPR036890">
    <property type="entry name" value="HATPase_C_sf"/>
</dbReference>
<feature type="domain" description="Histidine kinase/HSP90-like ATPase" evidence="11">
    <location>
        <begin position="332"/>
        <end position="419"/>
    </location>
</feature>
<keyword evidence="10" id="KW-0472">Membrane</keyword>
<protein>
    <recommendedName>
        <fullName evidence="2">histidine kinase</fullName>
        <ecNumber evidence="2">2.7.13.3</ecNumber>
    </recommendedName>
</protein>
<keyword evidence="10" id="KW-0812">Transmembrane</keyword>
<sequence length="434" mass="45188">MLDVLHRRLDAVGIRTATGRDALLAAVVAAGSVTLFLMILRLVSSDLGTAFGAGPVLAGMTAGRTVAVCAVLVAQAAALTLRRRAPLACLALTLAGQLALVLLLPPYVSFQAPAGIVAAYSLGAYGPRRTAVWGAGAVAVVQVLVGFVLGGAEAAAELGAPVGTQLWGGLVSALITYLGAALVGGYVATRRELLAGLRAQVLQAQREREALAAQAVLEERGRMARELHDVAAHHLSGIVVQASAAERLVERDPDRAKESLRWIRAQGRETLDNLRLVVGILRADAEQGEPGPAAPQPTLADVPELVELARSTGASVREVGRGEPFDLPPTVQLTVYRVLQEALSNARRHAPGHPVEVTTEYAEHGLVVTVRNDGPLAAPEAPGHGLIGMRERAEFVAGTLDAGPVPGGGWRVRLTVPRPSASPAAVPETQEEAR</sequence>
<evidence type="ECO:0000256" key="6">
    <source>
        <dbReference type="ARBA" id="ARBA00022777"/>
    </source>
</evidence>
<feature type="transmembrane region" description="Helical" evidence="10">
    <location>
        <begin position="85"/>
        <end position="104"/>
    </location>
</feature>
<dbReference type="RefSeq" id="WP_188521883.1">
    <property type="nucleotide sequence ID" value="NZ_BMDG01000001.1"/>
</dbReference>
<keyword evidence="8" id="KW-0902">Two-component regulatory system</keyword>
<dbReference type="SUPFAM" id="SSF55874">
    <property type="entry name" value="ATPase domain of HSP90 chaperone/DNA topoisomerase II/histidine kinase"/>
    <property type="match status" value="1"/>
</dbReference>
<reference evidence="14" key="1">
    <citation type="journal article" date="2019" name="Int. J. Syst. Evol. Microbiol.">
        <title>The Global Catalogue of Microorganisms (GCM) 10K type strain sequencing project: providing services to taxonomists for standard genome sequencing and annotation.</title>
        <authorList>
            <consortium name="The Broad Institute Genomics Platform"/>
            <consortium name="The Broad Institute Genome Sequencing Center for Infectious Disease"/>
            <person name="Wu L."/>
            <person name="Ma J."/>
        </authorList>
    </citation>
    <scope>NUCLEOTIDE SEQUENCE [LARGE SCALE GENOMIC DNA]</scope>
    <source>
        <strain evidence="14">CCM 8653</strain>
    </source>
</reference>
<dbReference type="PANTHER" id="PTHR24421:SF10">
    <property type="entry name" value="NITRATE_NITRITE SENSOR PROTEIN NARQ"/>
    <property type="match status" value="1"/>
</dbReference>
<keyword evidence="10" id="KW-1133">Transmembrane helix</keyword>
<evidence type="ECO:0000256" key="7">
    <source>
        <dbReference type="ARBA" id="ARBA00022840"/>
    </source>
</evidence>
<feature type="compositionally biased region" description="Low complexity" evidence="9">
    <location>
        <begin position="416"/>
        <end position="427"/>
    </location>
</feature>
<evidence type="ECO:0000256" key="1">
    <source>
        <dbReference type="ARBA" id="ARBA00000085"/>
    </source>
</evidence>
<dbReference type="Gene3D" id="1.20.5.1930">
    <property type="match status" value="1"/>
</dbReference>